<keyword evidence="6 14" id="KW-0349">Heme</keyword>
<evidence type="ECO:0000313" key="19">
    <source>
        <dbReference type="VGNC" id="VGNC:81815"/>
    </source>
</evidence>
<evidence type="ECO:0000313" key="18">
    <source>
        <dbReference type="Proteomes" id="UP000008225"/>
    </source>
</evidence>
<dbReference type="InterPro" id="IPR017972">
    <property type="entry name" value="Cyt_P450_CS"/>
</dbReference>
<keyword evidence="9" id="KW-0492">Microsome</keyword>
<comment type="similarity">
    <text evidence="4 15">Belongs to the cytochrome P450 family.</text>
</comment>
<dbReference type="GO" id="GO:0006082">
    <property type="term" value="P:organic acid metabolic process"/>
    <property type="evidence" value="ECO:0007669"/>
    <property type="project" value="TreeGrafter"/>
</dbReference>
<dbReference type="Proteomes" id="UP000008225">
    <property type="component" value="Chromosome 12"/>
</dbReference>
<accession>F7IP82</accession>
<keyword evidence="11 14" id="KW-0408">Iron</keyword>
<dbReference type="SUPFAM" id="SSF48264">
    <property type="entry name" value="Cytochrome P450"/>
    <property type="match status" value="1"/>
</dbReference>
<evidence type="ECO:0000256" key="6">
    <source>
        <dbReference type="ARBA" id="ARBA00022617"/>
    </source>
</evidence>
<protein>
    <recommendedName>
        <fullName evidence="5">unspecific monooxygenase</fullName>
        <ecNumber evidence="5">1.14.14.1</ecNumber>
    </recommendedName>
</protein>
<reference evidence="17" key="2">
    <citation type="submission" date="2025-08" db="UniProtKB">
        <authorList>
            <consortium name="Ensembl"/>
        </authorList>
    </citation>
    <scope>IDENTIFICATION</scope>
</reference>
<evidence type="ECO:0000256" key="4">
    <source>
        <dbReference type="ARBA" id="ARBA00010617"/>
    </source>
</evidence>
<evidence type="ECO:0000256" key="2">
    <source>
        <dbReference type="ARBA" id="ARBA00004174"/>
    </source>
</evidence>
<dbReference type="CDD" id="cd20665">
    <property type="entry name" value="CYP2C-like"/>
    <property type="match status" value="1"/>
</dbReference>
<proteinExistence type="inferred from homology"/>
<name>F7IP82_CALJA</name>
<evidence type="ECO:0000256" key="8">
    <source>
        <dbReference type="ARBA" id="ARBA00022824"/>
    </source>
</evidence>
<keyword evidence="8" id="KW-0256">Endoplasmic reticulum</keyword>
<feature type="chain" id="PRO_5023811132" description="unspecific monooxygenase" evidence="16">
    <location>
        <begin position="26"/>
        <end position="431"/>
    </location>
</feature>
<dbReference type="FunFam" id="1.10.630.10:FF:000238">
    <property type="entry name" value="Cytochrome P450 2A6"/>
    <property type="match status" value="2"/>
</dbReference>
<dbReference type="PROSITE" id="PS00086">
    <property type="entry name" value="CYTOCHROME_P450"/>
    <property type="match status" value="1"/>
</dbReference>
<evidence type="ECO:0000313" key="17">
    <source>
        <dbReference type="Ensembl" id="ENSCJAP00000029284.4"/>
    </source>
</evidence>
<organism evidence="17 18">
    <name type="scientific">Callithrix jacchus</name>
    <name type="common">White-tufted-ear marmoset</name>
    <name type="synonym">Simia Jacchus</name>
    <dbReference type="NCBI Taxonomy" id="9483"/>
    <lineage>
        <taxon>Eukaryota</taxon>
        <taxon>Metazoa</taxon>
        <taxon>Chordata</taxon>
        <taxon>Craniata</taxon>
        <taxon>Vertebrata</taxon>
        <taxon>Euteleostomi</taxon>
        <taxon>Mammalia</taxon>
        <taxon>Eutheria</taxon>
        <taxon>Euarchontoglires</taxon>
        <taxon>Primates</taxon>
        <taxon>Haplorrhini</taxon>
        <taxon>Platyrrhini</taxon>
        <taxon>Cebidae</taxon>
        <taxon>Callitrichinae</taxon>
        <taxon>Callithrix</taxon>
        <taxon>Callithrix</taxon>
    </lineage>
</organism>
<dbReference type="GO" id="GO:0006805">
    <property type="term" value="P:xenobiotic metabolic process"/>
    <property type="evidence" value="ECO:0007669"/>
    <property type="project" value="TreeGrafter"/>
</dbReference>
<evidence type="ECO:0000256" key="5">
    <source>
        <dbReference type="ARBA" id="ARBA00012109"/>
    </source>
</evidence>
<dbReference type="PANTHER" id="PTHR24300">
    <property type="entry name" value="CYTOCHROME P450 508A4-RELATED"/>
    <property type="match status" value="1"/>
</dbReference>
<dbReference type="EC" id="1.14.14.1" evidence="5"/>
<dbReference type="InterPro" id="IPR050182">
    <property type="entry name" value="Cytochrome_P450_fam2"/>
</dbReference>
<evidence type="ECO:0000313" key="20">
    <source>
        <dbReference type="VGNC" id="VGNC:81816"/>
    </source>
</evidence>
<comment type="cofactor">
    <cofactor evidence="1 14">
        <name>heme</name>
        <dbReference type="ChEBI" id="CHEBI:30413"/>
    </cofactor>
</comment>
<dbReference type="GeneTree" id="ENSGT00940000162913"/>
<gene>
    <name evidence="17 20" type="primary">CYP2C18</name>
    <name evidence="19" type="synonym">CYP2C19</name>
</gene>
<dbReference type="eggNOG" id="KOG0156">
    <property type="taxonomic scope" value="Eukaryota"/>
</dbReference>
<dbReference type="Pfam" id="PF00067">
    <property type="entry name" value="p450"/>
    <property type="match status" value="2"/>
</dbReference>
<evidence type="ECO:0000256" key="7">
    <source>
        <dbReference type="ARBA" id="ARBA00022723"/>
    </source>
</evidence>
<feature type="signal peptide" evidence="16">
    <location>
        <begin position="1"/>
        <end position="25"/>
    </location>
</feature>
<reference evidence="17" key="3">
    <citation type="submission" date="2025-09" db="UniProtKB">
        <authorList>
            <consortium name="Ensembl"/>
        </authorList>
    </citation>
    <scope>IDENTIFICATION</scope>
</reference>
<keyword evidence="13" id="KW-0472">Membrane</keyword>
<evidence type="ECO:0000256" key="13">
    <source>
        <dbReference type="ARBA" id="ARBA00023136"/>
    </source>
</evidence>
<dbReference type="GO" id="GO:0016712">
    <property type="term" value="F:oxidoreductase activity, acting on paired donors, with incorporation or reduction of molecular oxygen, reduced flavin or flavoprotein as one donor, and incorporation of one atom of oxygen"/>
    <property type="evidence" value="ECO:0007669"/>
    <property type="project" value="UniProtKB-EC"/>
</dbReference>
<dbReference type="InterPro" id="IPR002401">
    <property type="entry name" value="Cyt_P450_E_grp-I"/>
</dbReference>
<dbReference type="InterPro" id="IPR001128">
    <property type="entry name" value="Cyt_P450"/>
</dbReference>
<dbReference type="PRINTS" id="PR00463">
    <property type="entry name" value="EP450I"/>
</dbReference>
<keyword evidence="10 15" id="KW-0560">Oxidoreductase</keyword>
<evidence type="ECO:0000256" key="11">
    <source>
        <dbReference type="ARBA" id="ARBA00023004"/>
    </source>
</evidence>
<evidence type="ECO:0000256" key="9">
    <source>
        <dbReference type="ARBA" id="ARBA00022848"/>
    </source>
</evidence>
<evidence type="ECO:0000256" key="16">
    <source>
        <dbReference type="SAM" id="SignalP"/>
    </source>
</evidence>
<evidence type="ECO:0000256" key="3">
    <source>
        <dbReference type="ARBA" id="ARBA00004406"/>
    </source>
</evidence>
<dbReference type="GO" id="GO:0005789">
    <property type="term" value="C:endoplasmic reticulum membrane"/>
    <property type="evidence" value="ECO:0007669"/>
    <property type="project" value="UniProtKB-SubCell"/>
</dbReference>
<keyword evidence="16" id="KW-0732">Signal</keyword>
<dbReference type="InterPro" id="IPR036396">
    <property type="entry name" value="Cyt_P450_sf"/>
</dbReference>
<evidence type="ECO:0000256" key="12">
    <source>
        <dbReference type="ARBA" id="ARBA00023033"/>
    </source>
</evidence>
<dbReference type="PANTHER" id="PTHR24300:SF423">
    <property type="entry name" value="CYTOCHROME P450 2C18"/>
    <property type="match status" value="1"/>
</dbReference>
<dbReference type="Gene3D" id="1.10.630.10">
    <property type="entry name" value="Cytochrome P450"/>
    <property type="match status" value="2"/>
</dbReference>
<dbReference type="AlphaFoldDB" id="F7IP82"/>
<feature type="binding site" description="axial binding residue" evidence="14">
    <location>
        <position position="376"/>
    </location>
    <ligand>
        <name>heme</name>
        <dbReference type="ChEBI" id="CHEBI:30413"/>
    </ligand>
    <ligandPart>
        <name>Fe</name>
        <dbReference type="ChEBI" id="CHEBI:18248"/>
    </ligandPart>
</feature>
<comment type="subcellular location">
    <subcellularLocation>
        <location evidence="3">Endoplasmic reticulum membrane</location>
        <topology evidence="3">Peripheral membrane protein</topology>
    </subcellularLocation>
    <subcellularLocation>
        <location evidence="2">Microsome membrane</location>
        <topology evidence="2">Peripheral membrane protein</topology>
    </subcellularLocation>
</comment>
<evidence type="ECO:0000256" key="14">
    <source>
        <dbReference type="PIRSR" id="PIRSR602401-1"/>
    </source>
</evidence>
<sequence>MDPAVVLVFCLSCLLLLSLWSQSSARGRLPSGPTPLPIIGNILQLDVKDIGKSLTNFSKVYGPVFTVYFGLKPIVVLHGYEAVKEALIDHGEEFSGRGSFPVAEKVNKGLGILFSNGKRWKEIRRFSLMTLRNFGMGKRSIEDRVQEEARCLVEELRKTNASPCDPTFILGCAPCNVICSIVFHKRFDYKDQRFLNLMEKFNENLRLLSSPWIQEKHNQQSEFTIENLIATVTDVFGAGTETTSTTLRFGLLLLLKYPEVTAKVQEEIERVAGRNRSPCMQDRSHMPYTDAVVHEIQRYIDLIPTNLPHAVTCDVKFRNYLIPKGTTIIASLTSVLHNDKEFPNPEMFDPSHFLDKSGNFKKSDYFMPFSTGKRMCVGEGLARMELFLFLTTILQNFNLKSQVDPKDIDITPTANAFGRVPPLYQLCFIPV</sequence>
<evidence type="ECO:0000256" key="1">
    <source>
        <dbReference type="ARBA" id="ARBA00001971"/>
    </source>
</evidence>
<dbReference type="PRINTS" id="PR00385">
    <property type="entry name" value="P450"/>
</dbReference>
<reference evidence="17" key="1">
    <citation type="submission" date="2009-03" db="EMBL/GenBank/DDBJ databases">
        <authorList>
            <person name="Warren W."/>
            <person name="Ye L."/>
            <person name="Minx P."/>
            <person name="Worley K."/>
            <person name="Gibbs R."/>
            <person name="Wilson R.K."/>
        </authorList>
    </citation>
    <scope>NUCLEOTIDE SEQUENCE [LARGE SCALE GENOMIC DNA]</scope>
</reference>
<evidence type="ECO:0000256" key="15">
    <source>
        <dbReference type="RuleBase" id="RU000461"/>
    </source>
</evidence>
<keyword evidence="7 14" id="KW-0479">Metal-binding</keyword>
<keyword evidence="18" id="KW-1185">Reference proteome</keyword>
<keyword evidence="12 15" id="KW-0503">Monooxygenase</keyword>
<evidence type="ECO:0000256" key="10">
    <source>
        <dbReference type="ARBA" id="ARBA00023002"/>
    </source>
</evidence>
<dbReference type="GO" id="GO:0020037">
    <property type="term" value="F:heme binding"/>
    <property type="evidence" value="ECO:0007669"/>
    <property type="project" value="InterPro"/>
</dbReference>
<dbReference type="GO" id="GO:0005506">
    <property type="term" value="F:iron ion binding"/>
    <property type="evidence" value="ECO:0007669"/>
    <property type="project" value="InterPro"/>
</dbReference>
<dbReference type="VGNC" id="VGNC:81815">
    <property type="gene designation" value="CYP2C19"/>
</dbReference>
<dbReference type="Ensembl" id="ENSCJAT00000030945.5">
    <property type="protein sequence ID" value="ENSCJAP00000029284.4"/>
    <property type="gene ID" value="ENSCJAG00000015911.5"/>
</dbReference>
<dbReference type="Bgee" id="ENSCJAG00000015888">
    <property type="expression patterns" value="Expressed in liver and 6 other cell types or tissues"/>
</dbReference>
<dbReference type="VGNC" id="VGNC:81816">
    <property type="gene designation" value="CYP2C18"/>
</dbReference>